<reference evidence="2" key="1">
    <citation type="journal article" date="2017" name="Biotechnol. Biofuels">
        <title>Evaluation of environmental bacterial communities as a factor affecting the growth of duckweed Lemna minor.</title>
        <authorList>
            <person name="Ishizawa H."/>
            <person name="Kuroda M."/>
            <person name="Morikawa M."/>
            <person name="Ike M."/>
        </authorList>
    </citation>
    <scope>NUCLEOTIDE SEQUENCE [LARGE SCALE GENOMIC DNA]</scope>
    <source>
        <strain evidence="2">H3</strain>
    </source>
</reference>
<dbReference type="AlphaFoldDB" id="A0A3G9GBI5"/>
<evidence type="ECO:0000313" key="1">
    <source>
        <dbReference type="EMBL" id="BBF85238.1"/>
    </source>
</evidence>
<keyword evidence="2" id="KW-1185">Reference proteome</keyword>
<gene>
    <name evidence="1" type="ORF">DLM_1619</name>
</gene>
<reference evidence="1 2" key="2">
    <citation type="journal article" date="2017" name="Genome Announc.">
        <title>Draft genome sequence of Aquitalea magnusonii strain H3, a plant growth-promoting bacterium of duckweed Lemna minor.</title>
        <authorList>
            <person name="Ishizawa H."/>
            <person name="Kuroda M."/>
            <person name="Ike M."/>
        </authorList>
    </citation>
    <scope>NUCLEOTIDE SEQUENCE [LARGE SCALE GENOMIC DNA]</scope>
    <source>
        <strain evidence="1 2">H3</strain>
    </source>
</reference>
<dbReference type="Proteomes" id="UP000198290">
    <property type="component" value="Chromosome"/>
</dbReference>
<dbReference type="EMBL" id="AP018823">
    <property type="protein sequence ID" value="BBF85238.1"/>
    <property type="molecule type" value="Genomic_DNA"/>
</dbReference>
<sequence length="337" mass="39315">MRDINREAWFLNYLTSIPYYEACAQATEDFADLFNRLLTKHDGHGIGNLDGWVSRYLSHAEEIRRRIEFVRYGDYMPMYGQLSDTDRDFRGLAEQNIYGWRTQQEDRAWNMALEHMSNLCGVGAQALGNAYRHGKLWGNEQTNCSGRNEGFSKGATYSLGFWQARGLIPVLEQYPKYEVDYSLSCKTGEVCPRNGVWVPQQVLSEGLEHLHLEFVQQGRLMHPLFRFHLEKYLPEYARAFAEMDGVPIKEEDYLEEAVSVPEEAIWHPLVLVSDPISQPIQRGRIEAKQPCPRTGYWWTLAQTDSRRRFSQGEVMPDFTDSRYGSTIWYWDEDQQDH</sequence>
<evidence type="ECO:0000313" key="2">
    <source>
        <dbReference type="Proteomes" id="UP000198290"/>
    </source>
</evidence>
<proteinExistence type="predicted"/>
<dbReference type="RefSeq" id="WP_089084128.1">
    <property type="nucleotide sequence ID" value="NZ_AP018823.1"/>
</dbReference>
<accession>A0A3G9GBI5</accession>
<dbReference type="KEGG" id="amah:DLM_1619"/>
<protein>
    <submittedName>
        <fullName evidence="1">Uncharacterized protein</fullName>
    </submittedName>
</protein>
<reference evidence="2" key="3">
    <citation type="journal article" date="2017" name="Plant Physiol. Biochem.">
        <title>Differential oxidative and antioxidative response of duckweed Lemna minor toward plant growth promoting/inhibiting bacteria.</title>
        <authorList>
            <person name="Ishizawa H."/>
            <person name="Kuroda M."/>
            <person name="Morikawa M."/>
            <person name="Ike M."/>
        </authorList>
    </citation>
    <scope>NUCLEOTIDE SEQUENCE [LARGE SCALE GENOMIC DNA]</scope>
    <source>
        <strain evidence="2">H3</strain>
    </source>
</reference>
<dbReference type="OrthoDB" id="8576337at2"/>
<name>A0A3G9GBI5_9NEIS</name>
<organism evidence="1 2">
    <name type="scientific">Aquitalea magnusonii</name>
    <dbReference type="NCBI Taxonomy" id="332411"/>
    <lineage>
        <taxon>Bacteria</taxon>
        <taxon>Pseudomonadati</taxon>
        <taxon>Pseudomonadota</taxon>
        <taxon>Betaproteobacteria</taxon>
        <taxon>Neisseriales</taxon>
        <taxon>Chromobacteriaceae</taxon>
        <taxon>Aquitalea</taxon>
    </lineage>
</organism>